<feature type="compositionally biased region" description="Basic and acidic residues" evidence="3">
    <location>
        <begin position="7"/>
        <end position="17"/>
    </location>
</feature>
<sequence>MMEEMEREMAEAFKEMESQVPRDMVRERRLPDGSVRREYGPFVYGYSVKIGPDGRPVIREFGNIKPGLGEGEPPLNLQDQREPLVDVIEDEGTVKVVAELPGVDKRDIRLFATGRTLTISVDTPERRYHKRLELPAEVDEVTAKSTYTNGVLETVLQKRKPRGEGSPVTIL</sequence>
<comment type="caution">
    <text evidence="6">The sequence shown here is derived from an EMBL/GenBank/DDBJ whole genome shotgun (WGS) entry which is preliminary data.</text>
</comment>
<dbReference type="NCBIfam" id="NF041800">
    <property type="entry name" value="Hsp20"/>
    <property type="match status" value="1"/>
</dbReference>
<evidence type="ECO:0000256" key="3">
    <source>
        <dbReference type="SAM" id="MobiDB-lite"/>
    </source>
</evidence>
<evidence type="ECO:0000313" key="7">
    <source>
        <dbReference type="Proteomes" id="UP000037210"/>
    </source>
</evidence>
<proteinExistence type="inferred from homology"/>
<evidence type="ECO:0000313" key="6">
    <source>
        <dbReference type="EMBL" id="KON31182.1"/>
    </source>
</evidence>
<dbReference type="Proteomes" id="UP000037210">
    <property type="component" value="Unassembled WGS sequence"/>
</dbReference>
<evidence type="ECO:0000256" key="2">
    <source>
        <dbReference type="RuleBase" id="RU003616"/>
    </source>
</evidence>
<dbReference type="PROSITE" id="PS51203">
    <property type="entry name" value="CS"/>
    <property type="match status" value="1"/>
</dbReference>
<organism evidence="6 7">
    <name type="scientific">miscellaneous Crenarchaeota group-15 archaeon DG-45</name>
    <dbReference type="NCBI Taxonomy" id="1685127"/>
    <lineage>
        <taxon>Archaea</taxon>
        <taxon>Candidatus Bathyarchaeota</taxon>
        <taxon>MCG-15</taxon>
    </lineage>
</organism>
<name>A0A0M0BRG6_9ARCH</name>
<comment type="similarity">
    <text evidence="1 2">Belongs to the small heat shock protein (HSP20) family.</text>
</comment>
<reference evidence="6 7" key="1">
    <citation type="submission" date="2015-06" db="EMBL/GenBank/DDBJ databases">
        <title>New insights into the roles of widespread benthic archaea in carbon and nitrogen cycling.</title>
        <authorList>
            <person name="Lazar C.S."/>
            <person name="Baker B.J."/>
            <person name="Seitz K.W."/>
            <person name="Hyde A.S."/>
            <person name="Dick G.J."/>
            <person name="Hinrichs K.-U."/>
            <person name="Teske A.P."/>
        </authorList>
    </citation>
    <scope>NUCLEOTIDE SEQUENCE [LARGE SCALE GENOMIC DNA]</scope>
    <source>
        <strain evidence="6">DG-45</strain>
    </source>
</reference>
<dbReference type="InterPro" id="IPR007052">
    <property type="entry name" value="CS_dom"/>
</dbReference>
<protein>
    <submittedName>
        <fullName evidence="6">Uncharacterized protein</fullName>
    </submittedName>
</protein>
<dbReference type="Gene3D" id="2.60.40.790">
    <property type="match status" value="1"/>
</dbReference>
<dbReference type="AlphaFoldDB" id="A0A0M0BRG6"/>
<accession>A0A0M0BRG6</accession>
<feature type="domain" description="SHSP" evidence="4">
    <location>
        <begin position="75"/>
        <end position="171"/>
    </location>
</feature>
<gene>
    <name evidence="6" type="ORF">AC482_01605</name>
</gene>
<evidence type="ECO:0000256" key="1">
    <source>
        <dbReference type="PROSITE-ProRule" id="PRU00285"/>
    </source>
</evidence>
<feature type="domain" description="CS" evidence="5">
    <location>
        <begin position="80"/>
        <end position="170"/>
    </location>
</feature>
<dbReference type="CDD" id="cd06464">
    <property type="entry name" value="ACD_sHsps-like"/>
    <property type="match status" value="1"/>
</dbReference>
<dbReference type="SUPFAM" id="SSF49764">
    <property type="entry name" value="HSP20-like chaperones"/>
    <property type="match status" value="1"/>
</dbReference>
<feature type="region of interest" description="Disordered" evidence="3">
    <location>
        <begin position="1"/>
        <end position="29"/>
    </location>
</feature>
<evidence type="ECO:0000259" key="4">
    <source>
        <dbReference type="PROSITE" id="PS01031"/>
    </source>
</evidence>
<dbReference type="InterPro" id="IPR008978">
    <property type="entry name" value="HSP20-like_chaperone"/>
</dbReference>
<dbReference type="Pfam" id="PF00011">
    <property type="entry name" value="HSP20"/>
    <property type="match status" value="1"/>
</dbReference>
<dbReference type="PROSITE" id="PS01031">
    <property type="entry name" value="SHSP"/>
    <property type="match status" value="1"/>
</dbReference>
<dbReference type="InterPro" id="IPR002068">
    <property type="entry name" value="A-crystallin/Hsp20_dom"/>
</dbReference>
<evidence type="ECO:0000259" key="5">
    <source>
        <dbReference type="PROSITE" id="PS51203"/>
    </source>
</evidence>
<dbReference type="EMBL" id="LFWZ01000011">
    <property type="protein sequence ID" value="KON31182.1"/>
    <property type="molecule type" value="Genomic_DNA"/>
</dbReference>